<dbReference type="SUPFAM" id="SSF55785">
    <property type="entry name" value="PYP-like sensor domain (PAS domain)"/>
    <property type="match status" value="1"/>
</dbReference>
<feature type="modified residue" description="4-aspartylphosphate" evidence="2">
    <location>
        <position position="668"/>
    </location>
</feature>
<name>A0A137PEE5_CONC2</name>
<reference evidence="6 7" key="1">
    <citation type="journal article" date="2015" name="Genome Biol. Evol.">
        <title>Phylogenomic analyses indicate that early fungi evolved digesting cell walls of algal ancestors of land plants.</title>
        <authorList>
            <person name="Chang Y."/>
            <person name="Wang S."/>
            <person name="Sekimoto S."/>
            <person name="Aerts A.L."/>
            <person name="Choi C."/>
            <person name="Clum A."/>
            <person name="LaButti K.M."/>
            <person name="Lindquist E.A."/>
            <person name="Yee Ngan C."/>
            <person name="Ohm R.A."/>
            <person name="Salamov A.A."/>
            <person name="Grigoriev I.V."/>
            <person name="Spatafora J.W."/>
            <person name="Berbee M.L."/>
        </authorList>
    </citation>
    <scope>NUCLEOTIDE SEQUENCE [LARGE SCALE GENOMIC DNA]</scope>
    <source>
        <strain evidence="6 7">NRRL 28638</strain>
    </source>
</reference>
<dbReference type="EMBL" id="KQ964438">
    <property type="protein sequence ID" value="KXN73376.1"/>
    <property type="molecule type" value="Genomic_DNA"/>
</dbReference>
<keyword evidence="1 2" id="KW-0597">Phosphoprotein</keyword>
<sequence>MDLNQPITLKEAISIICSGTNTPTIVCNKELVFDCNPEAAAALKTPSGKTLADMSYTSLIQDHFSPSVFNKPPTPPRPSHPTELCYARIPRLDNNYYLAPVKVKKWIFGEEEFFTLTFASSDLLSLNLTTNQEPNLGSDPPSSCDVPSPEDHKLIPIDFKVCDIIHGTKSIMEKRYQQRLLEEFTNLANLVPVMIWACDAYDNNYYVNNLYREKLGVDYNENWECVLHPDDVAEYMTNWRLARESGKTFEGQEIRLRKNPAKVLNNEPNSYRYHLVRAEPIKDQKSGKITQWIGICTDIQDLKDAEMERKRLIVSEQTALESSKMKSRFLAVMSHEIRTPLFGIIGNTSLLIDSKLDSDQKEQLENINYSAQLLVNTEPFLFHSIFKRAENMFKAEAHKKQVSLTFPQFTNAQCKLIGDPNRILQVLTNLVSNSIKFTPEGGSINVSCEHEAFGEPSKYYFKVSVEDTGIGIPSETVPFLFSPWTQAKNNSQHMHGSGLGLSISKSLVELMGGSVGLSSQLGVGTICWFELELPIVENEQPQINSNSTGKGARSYEMIEDGISNGTGCNSCEDDLEPSQKVIKTTHSSELLIPEITLATPSGFPLGCDRSDHEHQVLIAEDNLINQKIMKKFLGKIPNIKVTMVENGLEALSSYHEHPNNHYCLILLDHMMPVMNGDLVCQLIRENNPSIPIVSVSASTLNNELENFKRVGMSDHLAKPFTSKQLESLISKWLK</sequence>
<dbReference type="InterPro" id="IPR003661">
    <property type="entry name" value="HisK_dim/P_dom"/>
</dbReference>
<dbReference type="InterPro" id="IPR036097">
    <property type="entry name" value="HisK_dim/P_sf"/>
</dbReference>
<evidence type="ECO:0000256" key="1">
    <source>
        <dbReference type="ARBA" id="ARBA00022553"/>
    </source>
</evidence>
<gene>
    <name evidence="6" type="ORF">CONCODRAFT_77417</name>
</gene>
<dbReference type="SUPFAM" id="SSF52172">
    <property type="entry name" value="CheY-like"/>
    <property type="match status" value="1"/>
</dbReference>
<keyword evidence="7" id="KW-1185">Reference proteome</keyword>
<dbReference type="FunFam" id="3.30.565.10:FF:000010">
    <property type="entry name" value="Sensor histidine kinase RcsC"/>
    <property type="match status" value="1"/>
</dbReference>
<dbReference type="SUPFAM" id="SSF55874">
    <property type="entry name" value="ATPase domain of HSP90 chaperone/DNA topoisomerase II/histidine kinase"/>
    <property type="match status" value="1"/>
</dbReference>
<dbReference type="Pfam" id="PF02518">
    <property type="entry name" value="HATPase_c"/>
    <property type="match status" value="1"/>
</dbReference>
<dbReference type="InterPro" id="IPR011006">
    <property type="entry name" value="CheY-like_superfamily"/>
</dbReference>
<dbReference type="InterPro" id="IPR000700">
    <property type="entry name" value="PAS-assoc_C"/>
</dbReference>
<dbReference type="AlphaFoldDB" id="A0A137PEE5"/>
<dbReference type="OMA" id="RSTICAM"/>
<feature type="domain" description="PAC" evidence="5">
    <location>
        <begin position="257"/>
        <end position="311"/>
    </location>
</feature>
<proteinExistence type="predicted"/>
<dbReference type="STRING" id="796925.A0A137PEE5"/>
<dbReference type="SUPFAM" id="SSF47384">
    <property type="entry name" value="Homodimeric domain of signal transducing histidine kinase"/>
    <property type="match status" value="1"/>
</dbReference>
<dbReference type="PROSITE" id="PS50110">
    <property type="entry name" value="RESPONSE_REGULATORY"/>
    <property type="match status" value="1"/>
</dbReference>
<evidence type="ECO:0000259" key="4">
    <source>
        <dbReference type="PROSITE" id="PS50110"/>
    </source>
</evidence>
<organism evidence="6 7">
    <name type="scientific">Conidiobolus coronatus (strain ATCC 28846 / CBS 209.66 / NRRL 28638)</name>
    <name type="common">Delacroixia coronata</name>
    <dbReference type="NCBI Taxonomy" id="796925"/>
    <lineage>
        <taxon>Eukaryota</taxon>
        <taxon>Fungi</taxon>
        <taxon>Fungi incertae sedis</taxon>
        <taxon>Zoopagomycota</taxon>
        <taxon>Entomophthoromycotina</taxon>
        <taxon>Entomophthoromycetes</taxon>
        <taxon>Entomophthorales</taxon>
        <taxon>Ancylistaceae</taxon>
        <taxon>Conidiobolus</taxon>
    </lineage>
</organism>
<dbReference type="Proteomes" id="UP000070444">
    <property type="component" value="Unassembled WGS sequence"/>
</dbReference>
<evidence type="ECO:0000256" key="2">
    <source>
        <dbReference type="PROSITE-ProRule" id="PRU00169"/>
    </source>
</evidence>
<dbReference type="Gene3D" id="3.30.450.20">
    <property type="entry name" value="PAS domain"/>
    <property type="match status" value="1"/>
</dbReference>
<dbReference type="OrthoDB" id="60033at2759"/>
<dbReference type="PANTHER" id="PTHR45339">
    <property type="entry name" value="HYBRID SIGNAL TRANSDUCTION HISTIDINE KINASE J"/>
    <property type="match status" value="1"/>
</dbReference>
<dbReference type="PROSITE" id="PS50109">
    <property type="entry name" value="HIS_KIN"/>
    <property type="match status" value="1"/>
</dbReference>
<evidence type="ECO:0000313" key="6">
    <source>
        <dbReference type="EMBL" id="KXN73376.1"/>
    </source>
</evidence>
<dbReference type="Gene3D" id="1.10.287.130">
    <property type="match status" value="1"/>
</dbReference>
<dbReference type="PANTHER" id="PTHR45339:SF5">
    <property type="entry name" value="HISTIDINE KINASE"/>
    <property type="match status" value="1"/>
</dbReference>
<dbReference type="InterPro" id="IPR001789">
    <property type="entry name" value="Sig_transdc_resp-reg_receiver"/>
</dbReference>
<dbReference type="PROSITE" id="PS50113">
    <property type="entry name" value="PAC"/>
    <property type="match status" value="1"/>
</dbReference>
<dbReference type="SMART" id="SM00387">
    <property type="entry name" value="HATPase_c"/>
    <property type="match status" value="1"/>
</dbReference>
<dbReference type="GO" id="GO:0000155">
    <property type="term" value="F:phosphorelay sensor kinase activity"/>
    <property type="evidence" value="ECO:0007669"/>
    <property type="project" value="InterPro"/>
</dbReference>
<dbReference type="InterPro" id="IPR036890">
    <property type="entry name" value="HATPase_C_sf"/>
</dbReference>
<feature type="domain" description="Histidine kinase" evidence="3">
    <location>
        <begin position="332"/>
        <end position="535"/>
    </location>
</feature>
<evidence type="ECO:0000259" key="5">
    <source>
        <dbReference type="PROSITE" id="PS50113"/>
    </source>
</evidence>
<dbReference type="Pfam" id="PF00512">
    <property type="entry name" value="HisKA"/>
    <property type="match status" value="1"/>
</dbReference>
<evidence type="ECO:0000259" key="3">
    <source>
        <dbReference type="PROSITE" id="PS50109"/>
    </source>
</evidence>
<protein>
    <submittedName>
        <fullName evidence="6">Uncharacterized protein</fullName>
    </submittedName>
</protein>
<dbReference type="CDD" id="cd17546">
    <property type="entry name" value="REC_hyHK_CKI1_RcsC-like"/>
    <property type="match status" value="1"/>
</dbReference>
<dbReference type="InterPro" id="IPR003594">
    <property type="entry name" value="HATPase_dom"/>
</dbReference>
<dbReference type="InterPro" id="IPR004358">
    <property type="entry name" value="Sig_transdc_His_kin-like_C"/>
</dbReference>
<dbReference type="InterPro" id="IPR005467">
    <property type="entry name" value="His_kinase_dom"/>
</dbReference>
<evidence type="ECO:0000313" key="7">
    <source>
        <dbReference type="Proteomes" id="UP000070444"/>
    </source>
</evidence>
<dbReference type="SMART" id="SM00448">
    <property type="entry name" value="REC"/>
    <property type="match status" value="1"/>
</dbReference>
<dbReference type="SMART" id="SM00388">
    <property type="entry name" value="HisKA"/>
    <property type="match status" value="1"/>
</dbReference>
<dbReference type="Gene3D" id="3.40.50.2300">
    <property type="match status" value="1"/>
</dbReference>
<feature type="domain" description="Response regulatory" evidence="4">
    <location>
        <begin position="615"/>
        <end position="733"/>
    </location>
</feature>
<dbReference type="Gene3D" id="3.30.565.10">
    <property type="entry name" value="Histidine kinase-like ATPase, C-terminal domain"/>
    <property type="match status" value="1"/>
</dbReference>
<dbReference type="InterPro" id="IPR035965">
    <property type="entry name" value="PAS-like_dom_sf"/>
</dbReference>
<dbReference type="PRINTS" id="PR00344">
    <property type="entry name" value="BCTRLSENSOR"/>
</dbReference>
<dbReference type="Pfam" id="PF00072">
    <property type="entry name" value="Response_reg"/>
    <property type="match status" value="1"/>
</dbReference>
<accession>A0A137PEE5</accession>
<dbReference type="CDD" id="cd00082">
    <property type="entry name" value="HisKA"/>
    <property type="match status" value="1"/>
</dbReference>
<dbReference type="CDD" id="cd16922">
    <property type="entry name" value="HATPase_EvgS-ArcB-TorS-like"/>
    <property type="match status" value="1"/>
</dbReference>